<evidence type="ECO:0000259" key="2">
    <source>
        <dbReference type="Pfam" id="PF13476"/>
    </source>
</evidence>
<evidence type="ECO:0000313" key="3">
    <source>
        <dbReference type="EMBL" id="MBO2007793.1"/>
    </source>
</evidence>
<dbReference type="EMBL" id="JAGETZ010000001">
    <property type="protein sequence ID" value="MBO2007793.1"/>
    <property type="molecule type" value="Genomic_DNA"/>
</dbReference>
<dbReference type="InterPro" id="IPR051396">
    <property type="entry name" value="Bact_Antivir_Def_Nuclease"/>
</dbReference>
<dbReference type="SUPFAM" id="SSF52540">
    <property type="entry name" value="P-loop containing nucleoside triphosphate hydrolases"/>
    <property type="match status" value="1"/>
</dbReference>
<dbReference type="InterPro" id="IPR003959">
    <property type="entry name" value="ATPase_AAA_core"/>
</dbReference>
<evidence type="ECO:0000313" key="4">
    <source>
        <dbReference type="Proteomes" id="UP000664369"/>
    </source>
</evidence>
<name>A0ABS3Q9X8_9BACT</name>
<protein>
    <submittedName>
        <fullName evidence="3">AAA family ATPase</fullName>
    </submittedName>
</protein>
<feature type="domain" description="ATPase AAA-type core" evidence="1">
    <location>
        <begin position="259"/>
        <end position="343"/>
    </location>
</feature>
<proteinExistence type="predicted"/>
<gene>
    <name evidence="3" type="ORF">J4E00_01935</name>
</gene>
<accession>A0ABS3Q9X8</accession>
<dbReference type="PANTHER" id="PTHR43581">
    <property type="entry name" value="ATP/GTP PHOSPHATASE"/>
    <property type="match status" value="1"/>
</dbReference>
<evidence type="ECO:0000259" key="1">
    <source>
        <dbReference type="Pfam" id="PF13304"/>
    </source>
</evidence>
<dbReference type="PANTHER" id="PTHR43581:SF2">
    <property type="entry name" value="EXCINUCLEASE ATPASE SUBUNIT"/>
    <property type="match status" value="1"/>
</dbReference>
<dbReference type="InterPro" id="IPR038729">
    <property type="entry name" value="Rad50/SbcC_AAA"/>
</dbReference>
<dbReference type="Gene3D" id="3.40.50.300">
    <property type="entry name" value="P-loop containing nucleotide triphosphate hydrolases"/>
    <property type="match status" value="1"/>
</dbReference>
<dbReference type="Proteomes" id="UP000664369">
    <property type="component" value="Unassembled WGS sequence"/>
</dbReference>
<reference evidence="3 4" key="1">
    <citation type="submission" date="2021-03" db="EMBL/GenBank/DDBJ databases">
        <authorList>
            <person name="Kim M.K."/>
        </authorList>
    </citation>
    <scope>NUCLEOTIDE SEQUENCE [LARGE SCALE GENOMIC DNA]</scope>
    <source>
        <strain evidence="3 4">BT442</strain>
    </source>
</reference>
<dbReference type="InterPro" id="IPR027417">
    <property type="entry name" value="P-loop_NTPase"/>
</dbReference>
<dbReference type="Pfam" id="PF13304">
    <property type="entry name" value="AAA_21"/>
    <property type="match status" value="1"/>
</dbReference>
<keyword evidence="4" id="KW-1185">Reference proteome</keyword>
<organism evidence="3 4">
    <name type="scientific">Hymenobacter negativus</name>
    <dbReference type="NCBI Taxonomy" id="2795026"/>
    <lineage>
        <taxon>Bacteria</taxon>
        <taxon>Pseudomonadati</taxon>
        <taxon>Bacteroidota</taxon>
        <taxon>Cytophagia</taxon>
        <taxon>Cytophagales</taxon>
        <taxon>Hymenobacteraceae</taxon>
        <taxon>Hymenobacter</taxon>
    </lineage>
</organism>
<comment type="caution">
    <text evidence="3">The sequence shown here is derived from an EMBL/GenBank/DDBJ whole genome shotgun (WGS) entry which is preliminary data.</text>
</comment>
<dbReference type="Pfam" id="PF13476">
    <property type="entry name" value="AAA_23"/>
    <property type="match status" value="1"/>
</dbReference>
<sequence>MTDKTTAPPPAYFLSLSLENVRSFGEKQTISFARPDGRPAQWTIILGDNGVGKTTVLKALAALVPGKEVDYDYHELKGPEYYPPVYASGWKNKWRALRHDGKYTSTMAYEAYKGDLLSTTNLNLSKENRIHVQVEHTQISFARERYSSTTVDETSLGLIAYGYGAGRTVGNSTIGEVPASDDTCISLFDDRADLLNPEEWFLNIDYGSKLAGENADQLNKARTLVEKMLKTVLLGVTELRIASTGTPQKPQISLQFLLFDTWVRLRDMSLGYQTLVVWLTDFASKLFIRYPDSPNPLEEPAIVLIDEIDLHLHPSWQRKLIGFLSGIFKNTQFIATAHSPLVVQAAGDAGANVILLRREGDQTVVVTDVEDVRGWRVDQILNSELFEDTSTLSVQTEEELQRRNALLLRKKLTVKEKAELERLNAKVAAQPIGDTPPERKVESLLARLARNLKEEDMLD</sequence>
<feature type="domain" description="Rad50/SbcC-type AAA" evidence="2">
    <location>
        <begin position="15"/>
        <end position="64"/>
    </location>
</feature>